<dbReference type="Proteomes" id="UP000186438">
    <property type="component" value="Unassembled WGS sequence"/>
</dbReference>
<dbReference type="InterPro" id="IPR011051">
    <property type="entry name" value="RmlC_Cupin_sf"/>
</dbReference>
<evidence type="ECO:0000256" key="1">
    <source>
        <dbReference type="SAM" id="SignalP"/>
    </source>
</evidence>
<dbReference type="InterPro" id="IPR014710">
    <property type="entry name" value="RmlC-like_jellyroll"/>
</dbReference>
<evidence type="ECO:0000259" key="2">
    <source>
        <dbReference type="Pfam" id="PF07883"/>
    </source>
</evidence>
<proteinExistence type="predicted"/>
<feature type="signal peptide" evidence="1">
    <location>
        <begin position="1"/>
        <end position="16"/>
    </location>
</feature>
<dbReference type="STRING" id="53378.BRW65_12870"/>
<gene>
    <name evidence="3" type="ORF">BRW65_12870</name>
</gene>
<dbReference type="EMBL" id="MPNT01000010">
    <property type="protein sequence ID" value="OJZ73605.1"/>
    <property type="molecule type" value="Genomic_DNA"/>
</dbReference>
<organism evidence="3 4">
    <name type="scientific">Mycobacterium paraffinicum</name>
    <dbReference type="NCBI Taxonomy" id="53378"/>
    <lineage>
        <taxon>Bacteria</taxon>
        <taxon>Bacillati</taxon>
        <taxon>Actinomycetota</taxon>
        <taxon>Actinomycetes</taxon>
        <taxon>Mycobacteriales</taxon>
        <taxon>Mycobacteriaceae</taxon>
        <taxon>Mycobacterium</taxon>
    </lineage>
</organism>
<keyword evidence="1" id="KW-0732">Signal</keyword>
<name>A0A1Q4HVG8_9MYCO</name>
<dbReference type="SUPFAM" id="SSF51182">
    <property type="entry name" value="RmlC-like cupins"/>
    <property type="match status" value="1"/>
</dbReference>
<evidence type="ECO:0000313" key="3">
    <source>
        <dbReference type="EMBL" id="OJZ73605.1"/>
    </source>
</evidence>
<reference evidence="3 4" key="1">
    <citation type="submission" date="2016-11" db="EMBL/GenBank/DDBJ databases">
        <title>Genome sequences of unsequenced Mycobacteria.</title>
        <authorList>
            <person name="Greninger A.L."/>
            <person name="Fang F."/>
            <person name="Jerome K.R."/>
        </authorList>
    </citation>
    <scope>NUCLEOTIDE SEQUENCE [LARGE SCALE GENOMIC DNA]</scope>
    <source>
        <strain evidence="3 4">M11</strain>
    </source>
</reference>
<sequence>MSSAALLAVAAWLAYALIGSGANSPAGVDYEVVAQTSGEGRTFVVRDTTIAPGGAIGWHWHRGTVLAVVKQGTLYHYGNDCTVDGIYRPGDSFIELSGPTHVHDGRNHGTTPVVLELLLIDPVGTSPAEATDPPRACR</sequence>
<protein>
    <recommendedName>
        <fullName evidence="2">Cupin type-2 domain-containing protein</fullName>
    </recommendedName>
</protein>
<keyword evidence="4" id="KW-1185">Reference proteome</keyword>
<comment type="caution">
    <text evidence="3">The sequence shown here is derived from an EMBL/GenBank/DDBJ whole genome shotgun (WGS) entry which is preliminary data.</text>
</comment>
<dbReference type="InterPro" id="IPR013096">
    <property type="entry name" value="Cupin_2"/>
</dbReference>
<dbReference type="AlphaFoldDB" id="A0A1Q4HVG8"/>
<evidence type="ECO:0000313" key="4">
    <source>
        <dbReference type="Proteomes" id="UP000186438"/>
    </source>
</evidence>
<dbReference type="Gene3D" id="2.60.120.10">
    <property type="entry name" value="Jelly Rolls"/>
    <property type="match status" value="1"/>
</dbReference>
<feature type="chain" id="PRO_5038573573" description="Cupin type-2 domain-containing protein" evidence="1">
    <location>
        <begin position="17"/>
        <end position="138"/>
    </location>
</feature>
<accession>A0A1Q4HVG8</accession>
<feature type="domain" description="Cupin type-2" evidence="2">
    <location>
        <begin position="48"/>
        <end position="115"/>
    </location>
</feature>
<dbReference type="Pfam" id="PF07883">
    <property type="entry name" value="Cupin_2"/>
    <property type="match status" value="1"/>
</dbReference>